<evidence type="ECO:0000256" key="2">
    <source>
        <dbReference type="SAM" id="SignalP"/>
    </source>
</evidence>
<keyword evidence="1" id="KW-0560">Oxidoreductase</keyword>
<evidence type="ECO:0000313" key="5">
    <source>
        <dbReference type="Proteomes" id="UP001501323"/>
    </source>
</evidence>
<comment type="caution">
    <text evidence="4">The sequence shown here is derived from an EMBL/GenBank/DDBJ whole genome shotgun (WGS) entry which is preliminary data.</text>
</comment>
<dbReference type="Proteomes" id="UP001501323">
    <property type="component" value="Unassembled WGS sequence"/>
</dbReference>
<sequence>MILLVVVGLGGFVAPVAAQDEPVVAMIGTGTLADTFGPAIGRAGYTVVYGSREPARPSVRALVEKTGSEASAASPREAASNAQIVILAVPRNVLDDVTDSLGELDGKIVVDVSGGMKRVAADGYLELIPGESNSERIQSRHPNARVVRINLPLMAFFVDPMLVGTPPTILIAGDDPAAREAVARLIFDLGLDPWDAGPLRFSQVFDAMNTMALVPSQQGRIEGYEWRLMPSAPLSCFTDVSKLFGFGHPKELDSVRPFPRRDQPIPCDEWRRRLGW</sequence>
<keyword evidence="5" id="KW-1185">Reference proteome</keyword>
<dbReference type="InterPro" id="IPR028939">
    <property type="entry name" value="P5C_Rdtase_cat_N"/>
</dbReference>
<gene>
    <name evidence="4" type="ORF">GCM10023332_21980</name>
</gene>
<protein>
    <recommendedName>
        <fullName evidence="3">Pyrroline-5-carboxylate reductase catalytic N-terminal domain-containing protein</fullName>
    </recommendedName>
</protein>
<keyword evidence="2" id="KW-0732">Signal</keyword>
<evidence type="ECO:0000256" key="1">
    <source>
        <dbReference type="ARBA" id="ARBA00023002"/>
    </source>
</evidence>
<dbReference type="Pfam" id="PF03807">
    <property type="entry name" value="F420_oxidored"/>
    <property type="match status" value="1"/>
</dbReference>
<reference evidence="5" key="1">
    <citation type="journal article" date="2019" name="Int. J. Syst. Evol. Microbiol.">
        <title>The Global Catalogue of Microorganisms (GCM) 10K type strain sequencing project: providing services to taxonomists for standard genome sequencing and annotation.</title>
        <authorList>
            <consortium name="The Broad Institute Genomics Platform"/>
            <consortium name="The Broad Institute Genome Sequencing Center for Infectious Disease"/>
            <person name="Wu L."/>
            <person name="Ma J."/>
        </authorList>
    </citation>
    <scope>NUCLEOTIDE SEQUENCE [LARGE SCALE GENOMIC DNA]</scope>
    <source>
        <strain evidence="5">JCM 18392</strain>
    </source>
</reference>
<dbReference type="InterPro" id="IPR051267">
    <property type="entry name" value="STEAP_metalloreductase"/>
</dbReference>
<dbReference type="EMBL" id="BAABJY010000002">
    <property type="protein sequence ID" value="GAA4869022.1"/>
    <property type="molecule type" value="Genomic_DNA"/>
</dbReference>
<dbReference type="SUPFAM" id="SSF51735">
    <property type="entry name" value="NAD(P)-binding Rossmann-fold domains"/>
    <property type="match status" value="1"/>
</dbReference>
<dbReference type="RefSeq" id="WP_345295530.1">
    <property type="nucleotide sequence ID" value="NZ_BAABJY010000002.1"/>
</dbReference>
<dbReference type="PANTHER" id="PTHR14239">
    <property type="entry name" value="DUDULIN-RELATED"/>
    <property type="match status" value="1"/>
</dbReference>
<dbReference type="Gene3D" id="3.40.50.720">
    <property type="entry name" value="NAD(P)-binding Rossmann-like Domain"/>
    <property type="match status" value="1"/>
</dbReference>
<proteinExistence type="predicted"/>
<accession>A0ABP9ECN6</accession>
<feature type="signal peptide" evidence="2">
    <location>
        <begin position="1"/>
        <end position="18"/>
    </location>
</feature>
<evidence type="ECO:0000259" key="3">
    <source>
        <dbReference type="Pfam" id="PF03807"/>
    </source>
</evidence>
<feature type="chain" id="PRO_5045393198" description="Pyrroline-5-carboxylate reductase catalytic N-terminal domain-containing protein" evidence="2">
    <location>
        <begin position="19"/>
        <end position="276"/>
    </location>
</feature>
<dbReference type="PANTHER" id="PTHR14239:SF0">
    <property type="entry name" value="F420-DEPENDENT NADP REDUCTASE"/>
    <property type="match status" value="1"/>
</dbReference>
<dbReference type="InterPro" id="IPR036291">
    <property type="entry name" value="NAD(P)-bd_dom_sf"/>
</dbReference>
<name>A0ABP9ECN6_9GAMM</name>
<organism evidence="4 5">
    <name type="scientific">Luteimonas vadosa</name>
    <dbReference type="NCBI Taxonomy" id="1165507"/>
    <lineage>
        <taxon>Bacteria</taxon>
        <taxon>Pseudomonadati</taxon>
        <taxon>Pseudomonadota</taxon>
        <taxon>Gammaproteobacteria</taxon>
        <taxon>Lysobacterales</taxon>
        <taxon>Lysobacteraceae</taxon>
        <taxon>Luteimonas</taxon>
    </lineage>
</organism>
<feature type="domain" description="Pyrroline-5-carboxylate reductase catalytic N-terminal" evidence="3">
    <location>
        <begin position="24"/>
        <end position="113"/>
    </location>
</feature>
<evidence type="ECO:0000313" key="4">
    <source>
        <dbReference type="EMBL" id="GAA4869022.1"/>
    </source>
</evidence>